<reference evidence="1 2" key="1">
    <citation type="submission" date="2014-06" db="EMBL/GenBank/DDBJ databases">
        <title>Evolutionary Origins and Diversification of the Mycorrhizal Mutualists.</title>
        <authorList>
            <consortium name="DOE Joint Genome Institute"/>
            <consortium name="Mycorrhizal Genomics Consortium"/>
            <person name="Kohler A."/>
            <person name="Kuo A."/>
            <person name="Nagy L.G."/>
            <person name="Floudas D."/>
            <person name="Copeland A."/>
            <person name="Barry K.W."/>
            <person name="Cichocki N."/>
            <person name="Veneault-Fourrey C."/>
            <person name="LaButti K."/>
            <person name="Lindquist E.A."/>
            <person name="Lipzen A."/>
            <person name="Lundell T."/>
            <person name="Morin E."/>
            <person name="Murat C."/>
            <person name="Riley R."/>
            <person name="Ohm R."/>
            <person name="Sun H."/>
            <person name="Tunlid A."/>
            <person name="Henrissat B."/>
            <person name="Grigoriev I.V."/>
            <person name="Hibbett D.S."/>
            <person name="Martin F."/>
        </authorList>
    </citation>
    <scope>NUCLEOTIDE SEQUENCE [LARGE SCALE GENOMIC DNA]</scope>
    <source>
        <strain evidence="1 2">SS14</strain>
    </source>
</reference>
<dbReference type="AlphaFoldDB" id="A0A0C9VJF4"/>
<dbReference type="Proteomes" id="UP000054279">
    <property type="component" value="Unassembled WGS sequence"/>
</dbReference>
<accession>A0A0C9VJF4</accession>
<evidence type="ECO:0000313" key="1">
    <source>
        <dbReference type="EMBL" id="KIJ48114.1"/>
    </source>
</evidence>
<name>A0A0C9VJF4_SPHS4</name>
<proteinExistence type="predicted"/>
<dbReference type="EMBL" id="KN837099">
    <property type="protein sequence ID" value="KIJ48114.1"/>
    <property type="molecule type" value="Genomic_DNA"/>
</dbReference>
<keyword evidence="2" id="KW-1185">Reference proteome</keyword>
<gene>
    <name evidence="1" type="ORF">M422DRAFT_248295</name>
</gene>
<protein>
    <submittedName>
        <fullName evidence="1">Uncharacterized protein</fullName>
    </submittedName>
</protein>
<evidence type="ECO:0000313" key="2">
    <source>
        <dbReference type="Proteomes" id="UP000054279"/>
    </source>
</evidence>
<organism evidence="1 2">
    <name type="scientific">Sphaerobolus stellatus (strain SS14)</name>
    <dbReference type="NCBI Taxonomy" id="990650"/>
    <lineage>
        <taxon>Eukaryota</taxon>
        <taxon>Fungi</taxon>
        <taxon>Dikarya</taxon>
        <taxon>Basidiomycota</taxon>
        <taxon>Agaricomycotina</taxon>
        <taxon>Agaricomycetes</taxon>
        <taxon>Phallomycetidae</taxon>
        <taxon>Geastrales</taxon>
        <taxon>Sphaerobolaceae</taxon>
        <taxon>Sphaerobolus</taxon>
    </lineage>
</organism>
<dbReference type="HOGENOM" id="CLU_2224860_0_0_1"/>
<sequence>MKMHPTFWKRKFLAPLWHSTFTQLIVNSTTSTIDALALPVSSAFTPTSLVPIQSVYSVSSAPSFNGPFFVSLKYVDSWLSKTEGNGREVTLLEQVAPDFAKENSWT</sequence>